<feature type="compositionally biased region" description="Polar residues" evidence="6">
    <location>
        <begin position="199"/>
        <end position="215"/>
    </location>
</feature>
<feature type="compositionally biased region" description="Polar residues" evidence="6">
    <location>
        <begin position="483"/>
        <end position="493"/>
    </location>
</feature>
<evidence type="ECO:0000313" key="8">
    <source>
        <dbReference type="EMBL" id="KZZ98031.1"/>
    </source>
</evidence>
<dbReference type="Proteomes" id="UP000242877">
    <property type="component" value="Unassembled WGS sequence"/>
</dbReference>
<dbReference type="GO" id="GO:0006508">
    <property type="term" value="P:proteolysis"/>
    <property type="evidence" value="ECO:0007669"/>
    <property type="project" value="UniProtKB-KW"/>
</dbReference>
<dbReference type="EMBL" id="AZGZ01000001">
    <property type="protein sequence ID" value="KZZ98031.1"/>
    <property type="molecule type" value="Genomic_DNA"/>
</dbReference>
<dbReference type="AlphaFoldDB" id="A0A168DRL0"/>
<dbReference type="Gene3D" id="3.40.395.10">
    <property type="entry name" value="Adenoviral Proteinase, Chain A"/>
    <property type="match status" value="1"/>
</dbReference>
<evidence type="ECO:0000256" key="5">
    <source>
        <dbReference type="ARBA" id="ARBA00022801"/>
    </source>
</evidence>
<feature type="region of interest" description="Disordered" evidence="6">
    <location>
        <begin position="44"/>
        <end position="178"/>
    </location>
</feature>
<evidence type="ECO:0000256" key="2">
    <source>
        <dbReference type="ARBA" id="ARBA00022553"/>
    </source>
</evidence>
<keyword evidence="3" id="KW-0645">Protease</keyword>
<feature type="compositionally biased region" description="Low complexity" evidence="6">
    <location>
        <begin position="218"/>
        <end position="241"/>
    </location>
</feature>
<feature type="region of interest" description="Disordered" evidence="6">
    <location>
        <begin position="665"/>
        <end position="705"/>
    </location>
</feature>
<dbReference type="VEuPathDB" id="FungiDB:AAP_00292"/>
<feature type="compositionally biased region" description="Basic and acidic residues" evidence="6">
    <location>
        <begin position="78"/>
        <end position="94"/>
    </location>
</feature>
<evidence type="ECO:0000256" key="3">
    <source>
        <dbReference type="ARBA" id="ARBA00022670"/>
    </source>
</evidence>
<organism evidence="8 9">
    <name type="scientific">Ascosphaera apis ARSEF 7405</name>
    <dbReference type="NCBI Taxonomy" id="392613"/>
    <lineage>
        <taxon>Eukaryota</taxon>
        <taxon>Fungi</taxon>
        <taxon>Dikarya</taxon>
        <taxon>Ascomycota</taxon>
        <taxon>Pezizomycotina</taxon>
        <taxon>Eurotiomycetes</taxon>
        <taxon>Eurotiomycetidae</taxon>
        <taxon>Onygenales</taxon>
        <taxon>Ascosphaeraceae</taxon>
        <taxon>Ascosphaera</taxon>
    </lineage>
</organism>
<name>A0A168DRL0_9EURO</name>
<feature type="compositionally biased region" description="Pro residues" evidence="6">
    <location>
        <begin position="158"/>
        <end position="167"/>
    </location>
</feature>
<keyword evidence="9" id="KW-1185">Reference proteome</keyword>
<feature type="domain" description="Ubiquitin-like protease family profile" evidence="7">
    <location>
        <begin position="553"/>
        <end position="816"/>
    </location>
</feature>
<reference evidence="8 9" key="1">
    <citation type="journal article" date="2016" name="Genome Biol. Evol.">
        <title>Divergent and convergent evolution of fungal pathogenicity.</title>
        <authorList>
            <person name="Shang Y."/>
            <person name="Xiao G."/>
            <person name="Zheng P."/>
            <person name="Cen K."/>
            <person name="Zhan S."/>
            <person name="Wang C."/>
        </authorList>
    </citation>
    <scope>NUCLEOTIDE SEQUENCE [LARGE SCALE GENOMIC DNA]</scope>
    <source>
        <strain evidence="8 9">ARSEF 7405</strain>
    </source>
</reference>
<dbReference type="PANTHER" id="PTHR46896">
    <property type="entry name" value="SENTRIN-SPECIFIC PROTEASE"/>
    <property type="match status" value="1"/>
</dbReference>
<dbReference type="GO" id="GO:0005634">
    <property type="term" value="C:nucleus"/>
    <property type="evidence" value="ECO:0007669"/>
    <property type="project" value="TreeGrafter"/>
</dbReference>
<evidence type="ECO:0000256" key="1">
    <source>
        <dbReference type="ARBA" id="ARBA00005234"/>
    </source>
</evidence>
<dbReference type="GO" id="GO:0005737">
    <property type="term" value="C:cytoplasm"/>
    <property type="evidence" value="ECO:0007669"/>
    <property type="project" value="TreeGrafter"/>
</dbReference>
<feature type="compositionally biased region" description="Basic and acidic residues" evidence="6">
    <location>
        <begin position="511"/>
        <end position="526"/>
    </location>
</feature>
<comment type="similarity">
    <text evidence="1">Belongs to the peptidase C48 family.</text>
</comment>
<dbReference type="PANTHER" id="PTHR46896:SF3">
    <property type="entry name" value="FI06413P-RELATED"/>
    <property type="match status" value="1"/>
</dbReference>
<protein>
    <submittedName>
        <fullName evidence="8">Cysteine peptidase family protein</fullName>
    </submittedName>
</protein>
<feature type="compositionally biased region" description="Low complexity" evidence="6">
    <location>
        <begin position="254"/>
        <end position="266"/>
    </location>
</feature>
<feature type="compositionally biased region" description="Polar residues" evidence="6">
    <location>
        <begin position="694"/>
        <end position="705"/>
    </location>
</feature>
<feature type="compositionally biased region" description="Basic and acidic residues" evidence="6">
    <location>
        <begin position="427"/>
        <end position="447"/>
    </location>
</feature>
<evidence type="ECO:0000259" key="7">
    <source>
        <dbReference type="PROSITE" id="PS50600"/>
    </source>
</evidence>
<dbReference type="InterPro" id="IPR051947">
    <property type="entry name" value="Sentrin-specific_protease"/>
</dbReference>
<comment type="caution">
    <text evidence="8">The sequence shown here is derived from an EMBL/GenBank/DDBJ whole genome shotgun (WGS) entry which is preliminary data.</text>
</comment>
<feature type="compositionally biased region" description="Polar residues" evidence="6">
    <location>
        <begin position="61"/>
        <end position="76"/>
    </location>
</feature>
<feature type="region of interest" description="Disordered" evidence="6">
    <location>
        <begin position="421"/>
        <end position="469"/>
    </location>
</feature>
<dbReference type="Pfam" id="PF02902">
    <property type="entry name" value="Peptidase_C48"/>
    <property type="match status" value="1"/>
</dbReference>
<keyword evidence="5" id="KW-0378">Hydrolase</keyword>
<dbReference type="InterPro" id="IPR003653">
    <property type="entry name" value="Peptidase_C48_C"/>
</dbReference>
<sequence>MDSPCVSYSVAQILDASASASAPVSSGPGSGSLLVKKPMSDIIAGTAQNSSTSDDRRPENLLNSSRSGLDISSSVTRGPDRSRVASEDTDELRLLKSHNYSSHPHLQSLSSAQQSPDKVQQLPLRGVTQQLPPGTELPRSRTARRKLYQARGEHPVPPKRPAAPPSSPVKKKKTTATPYMTTEYGAVEKLAHVHKRQKGQISGSRLQSPFSTSGDAPSVIDVSGSIASSSSSKGRAMSQSSPSQRPPWMRILFDGQGQEQDQDQGQNSAQEKLAIRQQRQPPDEPLSEDELQALDVTVKQPSKTAKPKLTAKRDRDEEPSPFQGDLFTISSLVFGEHVVDSDQMMAVEWTARKAVLDPPQVSSDALPRIINFENITSIHKPEDSDSRTLSMTYRDTPGEVNINLQFDSRSSLDGFFNKFKKHHNQQPHRERETQRRKGNEANTERSLTDAAASSETSQNQTKRRKLVHNLQTDEGKIIYEQPSLASSRKTNGAISIPVKKYTPSLPSTPQRETRSMAQHRESDPPRRNLSPIVKAPPAWPKPLVFPKNGKKRAEVEAQDLERLRDDEFLNDNLIGLYTRFLEYHFEQKRPDLAKRIYFFNSYFYARLTDRPRGQKDVNYDAVSKWTRTVDLFSYDYVVVPINENAHWFLAIICNLGNLFNRAGDEQSADDAADSSQQDDFVEPPKPEDKEEESSNVAAPTSGSDETAITTLLKNATLVEDSQSQSPIKVRGKKKKRERRLKRYETDQPMIITFDSLGCPRQPNVRALKDYLVAEAKAKRGEEFDRDIISGMTAKEIPLQRNYSDCGLYLLAYLERFSQNPDEFVHKLLRREMNEHRDWPKLDSRELRKRFRDFLLNLHDELAKGIDVKDTMSRSLHVLLPPLTAVTGAEEAPVHGTKASDDPESSNEGNFTEKSVEKNPEDANDSVVDKSCPSQQKNTSAISSSPTKRQPTPDNNGDDDDNDDLVVLIDHGG</sequence>
<evidence type="ECO:0000256" key="4">
    <source>
        <dbReference type="ARBA" id="ARBA00022786"/>
    </source>
</evidence>
<dbReference type="OrthoDB" id="4207332at2759"/>
<feature type="compositionally biased region" description="Polar residues" evidence="6">
    <location>
        <begin position="448"/>
        <end position="460"/>
    </location>
</feature>
<keyword evidence="2" id="KW-0597">Phosphoprotein</keyword>
<accession>A0A168DRL0</accession>
<dbReference type="InterPro" id="IPR038765">
    <property type="entry name" value="Papain-like_cys_pep_sf"/>
</dbReference>
<proteinExistence type="inferred from homology"/>
<gene>
    <name evidence="8" type="ORF">AAP_00292</name>
</gene>
<dbReference type="GO" id="GO:0016926">
    <property type="term" value="P:protein desumoylation"/>
    <property type="evidence" value="ECO:0007669"/>
    <property type="project" value="TreeGrafter"/>
</dbReference>
<dbReference type="SUPFAM" id="SSF54001">
    <property type="entry name" value="Cysteine proteinases"/>
    <property type="match status" value="1"/>
</dbReference>
<evidence type="ECO:0000256" key="6">
    <source>
        <dbReference type="SAM" id="MobiDB-lite"/>
    </source>
</evidence>
<feature type="compositionally biased region" description="Polar residues" evidence="6">
    <location>
        <begin position="931"/>
        <end position="952"/>
    </location>
</feature>
<dbReference type="GO" id="GO:0070139">
    <property type="term" value="F:SUMO-specific endopeptidase activity"/>
    <property type="evidence" value="ECO:0007669"/>
    <property type="project" value="TreeGrafter"/>
</dbReference>
<dbReference type="PROSITE" id="PS50600">
    <property type="entry name" value="ULP_PROTEASE"/>
    <property type="match status" value="1"/>
</dbReference>
<feature type="region of interest" description="Disordered" evidence="6">
    <location>
        <begin position="888"/>
        <end position="972"/>
    </location>
</feature>
<feature type="region of interest" description="Disordered" evidence="6">
    <location>
        <begin position="191"/>
        <end position="323"/>
    </location>
</feature>
<keyword evidence="4" id="KW-0833">Ubl conjugation pathway</keyword>
<feature type="region of interest" description="Disordered" evidence="6">
    <location>
        <begin position="481"/>
        <end position="533"/>
    </location>
</feature>
<feature type="compositionally biased region" description="Polar residues" evidence="6">
    <location>
        <begin position="98"/>
        <end position="118"/>
    </location>
</feature>
<evidence type="ECO:0000313" key="9">
    <source>
        <dbReference type="Proteomes" id="UP000242877"/>
    </source>
</evidence>